<dbReference type="AlphaFoldDB" id="A0A9P5CNI2"/>
<evidence type="ECO:0000313" key="3">
    <source>
        <dbReference type="Proteomes" id="UP000803844"/>
    </source>
</evidence>
<dbReference type="Proteomes" id="UP000803844">
    <property type="component" value="Unassembled WGS sequence"/>
</dbReference>
<sequence length="62" mass="6475">MDGKPPEQPSSLAPASADHTRPHHHYGAGRRGCTLPLAGCGPKANGGEGEKRELRDLAFSAL</sequence>
<dbReference type="GeneID" id="63841878"/>
<evidence type="ECO:0000313" key="2">
    <source>
        <dbReference type="EMBL" id="KAF3765168.1"/>
    </source>
</evidence>
<name>A0A9P5CNI2_CRYP1</name>
<comment type="caution">
    <text evidence="2">The sequence shown here is derived from an EMBL/GenBank/DDBJ whole genome shotgun (WGS) entry which is preliminary data.</text>
</comment>
<proteinExistence type="predicted"/>
<organism evidence="2 3">
    <name type="scientific">Cryphonectria parasitica (strain ATCC 38755 / EP155)</name>
    <dbReference type="NCBI Taxonomy" id="660469"/>
    <lineage>
        <taxon>Eukaryota</taxon>
        <taxon>Fungi</taxon>
        <taxon>Dikarya</taxon>
        <taxon>Ascomycota</taxon>
        <taxon>Pezizomycotina</taxon>
        <taxon>Sordariomycetes</taxon>
        <taxon>Sordariomycetidae</taxon>
        <taxon>Diaporthales</taxon>
        <taxon>Cryphonectriaceae</taxon>
        <taxon>Cryphonectria-Endothia species complex</taxon>
        <taxon>Cryphonectria</taxon>
    </lineage>
</organism>
<accession>A0A9P5CNI2</accession>
<gene>
    <name evidence="2" type="ORF">M406DRAFT_61871</name>
</gene>
<reference evidence="2" key="1">
    <citation type="journal article" date="2020" name="Phytopathology">
        <title>Genome sequence of the chestnut blight fungus Cryphonectria parasitica EP155: A fundamental resource for an archetypical invasive plant pathogen.</title>
        <authorList>
            <person name="Crouch J.A."/>
            <person name="Dawe A."/>
            <person name="Aerts A."/>
            <person name="Barry K."/>
            <person name="Churchill A.C.L."/>
            <person name="Grimwood J."/>
            <person name="Hillman B."/>
            <person name="Milgroom M.G."/>
            <person name="Pangilinan J."/>
            <person name="Smith M."/>
            <person name="Salamov A."/>
            <person name="Schmutz J."/>
            <person name="Yadav J."/>
            <person name="Grigoriev I.V."/>
            <person name="Nuss D."/>
        </authorList>
    </citation>
    <scope>NUCLEOTIDE SEQUENCE</scope>
    <source>
        <strain evidence="2">EP155</strain>
    </source>
</reference>
<feature type="region of interest" description="Disordered" evidence="1">
    <location>
        <begin position="1"/>
        <end position="62"/>
    </location>
</feature>
<protein>
    <submittedName>
        <fullName evidence="2">Uncharacterized protein</fullName>
    </submittedName>
</protein>
<dbReference type="EMBL" id="MU032348">
    <property type="protein sequence ID" value="KAF3765168.1"/>
    <property type="molecule type" value="Genomic_DNA"/>
</dbReference>
<evidence type="ECO:0000256" key="1">
    <source>
        <dbReference type="SAM" id="MobiDB-lite"/>
    </source>
</evidence>
<keyword evidence="3" id="KW-1185">Reference proteome</keyword>
<dbReference type="RefSeq" id="XP_040776129.1">
    <property type="nucleotide sequence ID" value="XM_040924749.1"/>
</dbReference>